<dbReference type="OrthoDB" id="1368457at2"/>
<protein>
    <recommendedName>
        <fullName evidence="4">Outer membrane lipoprotein-sorting protein</fullName>
    </recommendedName>
</protein>
<gene>
    <name evidence="2" type="ORF">ESU54_11425</name>
</gene>
<keyword evidence="1" id="KW-0472">Membrane</keyword>
<organism evidence="2 3">
    <name type="scientific">Aequorivita antarctica</name>
    <dbReference type="NCBI Taxonomy" id="153266"/>
    <lineage>
        <taxon>Bacteria</taxon>
        <taxon>Pseudomonadati</taxon>
        <taxon>Bacteroidota</taxon>
        <taxon>Flavobacteriia</taxon>
        <taxon>Flavobacteriales</taxon>
        <taxon>Flavobacteriaceae</taxon>
        <taxon>Aequorivita</taxon>
    </lineage>
</organism>
<sequence length="239" mass="28062">MIEKKYLKHVVVIVLIFLGGNIIGQTSEKLLKESFESTFGKQEFEVETNYRLYKGMEGTKVFENYSGINAKKGNSFYQKIGAMELLIGDNLFVKLNHEDKEITIGVSNEDYSNNMFIDNVSQLLKYYCEGLIINEKGYEVIEMYANPEKNSDIAKMKIYTKNGKIIKQVFYLSQVKDFSIYEEKKSEKLYDVARLEVEYRNIKYKTTNSFFEKERYFTIKDNNIILGKEFKDFEFFPAN</sequence>
<evidence type="ECO:0000256" key="1">
    <source>
        <dbReference type="SAM" id="Phobius"/>
    </source>
</evidence>
<reference evidence="2 3" key="1">
    <citation type="submission" date="2019-08" db="EMBL/GenBank/DDBJ databases">
        <title>Genome of Aequorivita antarctica SW49 (type strain).</title>
        <authorList>
            <person name="Bowman J.P."/>
        </authorList>
    </citation>
    <scope>NUCLEOTIDE SEQUENCE [LARGE SCALE GENOMIC DNA]</scope>
    <source>
        <strain evidence="2 3">SW49</strain>
    </source>
</reference>
<feature type="transmembrane region" description="Helical" evidence="1">
    <location>
        <begin position="6"/>
        <end position="24"/>
    </location>
</feature>
<proteinExistence type="predicted"/>
<dbReference type="AlphaFoldDB" id="A0A5C6YYV7"/>
<keyword evidence="1" id="KW-1133">Transmembrane helix</keyword>
<keyword evidence="3" id="KW-1185">Reference proteome</keyword>
<keyword evidence="1" id="KW-0812">Transmembrane</keyword>
<dbReference type="Proteomes" id="UP000321497">
    <property type="component" value="Unassembled WGS sequence"/>
</dbReference>
<name>A0A5C6YYV7_9FLAO</name>
<accession>A0A5C6YYV7</accession>
<evidence type="ECO:0008006" key="4">
    <source>
        <dbReference type="Google" id="ProtNLM"/>
    </source>
</evidence>
<dbReference type="EMBL" id="VORT01000007">
    <property type="protein sequence ID" value="TXD72819.1"/>
    <property type="molecule type" value="Genomic_DNA"/>
</dbReference>
<dbReference type="RefSeq" id="WP_111844851.1">
    <property type="nucleotide sequence ID" value="NZ_UEGI01000010.1"/>
</dbReference>
<comment type="caution">
    <text evidence="2">The sequence shown here is derived from an EMBL/GenBank/DDBJ whole genome shotgun (WGS) entry which is preliminary data.</text>
</comment>
<evidence type="ECO:0000313" key="2">
    <source>
        <dbReference type="EMBL" id="TXD72819.1"/>
    </source>
</evidence>
<evidence type="ECO:0000313" key="3">
    <source>
        <dbReference type="Proteomes" id="UP000321497"/>
    </source>
</evidence>